<comment type="caution">
    <text evidence="3">The sequence shown here is derived from an EMBL/GenBank/DDBJ whole genome shotgun (WGS) entry which is preliminary data.</text>
</comment>
<dbReference type="AlphaFoldDB" id="A0A9P9WFP3"/>
<evidence type="ECO:0000256" key="1">
    <source>
        <dbReference type="SAM" id="Phobius"/>
    </source>
</evidence>
<protein>
    <recommendedName>
        <fullName evidence="2">Amidohydrolase-related domain-containing protein</fullName>
    </recommendedName>
</protein>
<keyword evidence="4" id="KW-1185">Reference proteome</keyword>
<evidence type="ECO:0000259" key="2">
    <source>
        <dbReference type="Pfam" id="PF01979"/>
    </source>
</evidence>
<dbReference type="InterPro" id="IPR032466">
    <property type="entry name" value="Metal_Hydrolase"/>
</dbReference>
<dbReference type="Gene3D" id="3.20.20.140">
    <property type="entry name" value="Metal-dependent hydrolases"/>
    <property type="match status" value="2"/>
</dbReference>
<evidence type="ECO:0000313" key="4">
    <source>
        <dbReference type="Proteomes" id="UP000829685"/>
    </source>
</evidence>
<dbReference type="EMBL" id="JAFIMR010000030">
    <property type="protein sequence ID" value="KAI1861014.1"/>
    <property type="molecule type" value="Genomic_DNA"/>
</dbReference>
<feature type="domain" description="Amidohydrolase-related" evidence="2">
    <location>
        <begin position="172"/>
        <end position="530"/>
    </location>
</feature>
<keyword evidence="1" id="KW-1133">Transmembrane helix</keyword>
<dbReference type="PANTHER" id="PTHR43668">
    <property type="entry name" value="ALLANTOINASE"/>
    <property type="match status" value="1"/>
</dbReference>
<dbReference type="InterPro" id="IPR011059">
    <property type="entry name" value="Metal-dep_hydrolase_composite"/>
</dbReference>
<dbReference type="Proteomes" id="UP000829685">
    <property type="component" value="Unassembled WGS sequence"/>
</dbReference>
<feature type="transmembrane region" description="Helical" evidence="1">
    <location>
        <begin position="40"/>
        <end position="60"/>
    </location>
</feature>
<organism evidence="3 4">
    <name type="scientific">Neoarthrinium moseri</name>
    <dbReference type="NCBI Taxonomy" id="1658444"/>
    <lineage>
        <taxon>Eukaryota</taxon>
        <taxon>Fungi</taxon>
        <taxon>Dikarya</taxon>
        <taxon>Ascomycota</taxon>
        <taxon>Pezizomycotina</taxon>
        <taxon>Sordariomycetes</taxon>
        <taxon>Xylariomycetidae</taxon>
        <taxon>Amphisphaeriales</taxon>
        <taxon>Apiosporaceae</taxon>
        <taxon>Neoarthrinium</taxon>
    </lineage>
</organism>
<accession>A0A9P9WFP3</accession>
<name>A0A9P9WFP3_9PEZI</name>
<dbReference type="SUPFAM" id="SSF51556">
    <property type="entry name" value="Metallo-dependent hydrolases"/>
    <property type="match status" value="2"/>
</dbReference>
<keyword evidence="1" id="KW-0472">Membrane</keyword>
<dbReference type="SUPFAM" id="SSF51338">
    <property type="entry name" value="Composite domain of metallo-dependent hydrolases"/>
    <property type="match status" value="1"/>
</dbReference>
<gene>
    <name evidence="3" type="ORF">JX265_009633</name>
</gene>
<sequence length="987" mass="106798">MDSLKYEPVIGNSPPPYEVEAYGHNARPWANRRLKRACSLSRFIALILISTILYLCLVLERQVSLQYSAEDASAALLLQRFDDSLRLCAARNHLPPQVSPETREGNPRWNSVRGQNETIALRNATLFDGESFLSTPVDIVFSKGQVQSVSPSSAAESILDSGIEYDLKGRFVTPGVVDMHSHHLVESWPALLATGTDGNEMDPVFGPLTPFLRITESLKAYDQAARIIASGGVTSSLIIPGSANTMGGEGTVVKNLMKPGELGEYVVEEMLLEHGIARSDRHRYMKFACGENPKRVYSHTRMALAYILRRHLTRARELMDKQEAWCYTASGLHNTAERARFVDDKGGYPEQLELESTIALIRGQVLMHNHCYEPQDFETMLGVMHEFGVRVRAFHHAIEAWQVPEMLKAYGDNVTIATFAEDALYKHEAYNPSLYAGAILDAHGLPVAYKSDHAGESTDAKYVMSQAATGHAFHLPADKALQSVTSIPAKALDLDFRIGYVRKGYDADIVVWDSHPLSVGATPQQVFIDGVPTLDSKIVYESTGYSMETSSERPDSPEPIMRLRKSQKESGEFCALAKRKSQSFVISGIRKSFLDHYSDVAASVSVSGNDNLTLVVERGEISCLGMAEACHREVTAVGNNAINIALQNGHVLPGLTAVTDTLGIKEIYMEPATGNGAADVKDVKNPSYVDYAKYGVFLDGKAFSRARLGGVTRAVTAPDLSTVDDEPAGFLRGVSVGIKTSGTKTILDGGIFQGDVGLHVSIGEANKGTGSVSMAVKTLREILAENTGKGNESAYGLVADGKLPLIIQVERAAYTQQVVSIKRDFPGVNIVIYGGHGVPSVAKELAAANISVILSATRPGPGAWETKDSLIGPPLTRSPASILSEAGVRYAISVAADVPVSDSRIHALAIEAAWTAKYAGLSEHDAVRLVSKNVEDILGLKPNKDMVLWENNPLQLGASVVLSFEETADGKLEVGTCWPDDVGLTSD</sequence>
<dbReference type="GO" id="GO:0004038">
    <property type="term" value="F:allantoinase activity"/>
    <property type="evidence" value="ECO:0007669"/>
    <property type="project" value="TreeGrafter"/>
</dbReference>
<dbReference type="PANTHER" id="PTHR43668:SF5">
    <property type="entry name" value="AMIDOHYDROLASE 3 DOMAIN-CONTAINING PROTEIN"/>
    <property type="match status" value="1"/>
</dbReference>
<dbReference type="GO" id="GO:0006145">
    <property type="term" value="P:purine nucleobase catabolic process"/>
    <property type="evidence" value="ECO:0007669"/>
    <property type="project" value="TreeGrafter"/>
</dbReference>
<reference evidence="3" key="1">
    <citation type="submission" date="2021-03" db="EMBL/GenBank/DDBJ databases">
        <title>Revisited historic fungal species revealed as producer of novel bioactive compounds through whole genome sequencing and comparative genomics.</title>
        <authorList>
            <person name="Vignolle G.A."/>
            <person name="Hochenegger N."/>
            <person name="Mach R.L."/>
            <person name="Mach-Aigner A.R."/>
            <person name="Javad Rahimi M."/>
            <person name="Salim K.A."/>
            <person name="Chan C.M."/>
            <person name="Lim L.B.L."/>
            <person name="Cai F."/>
            <person name="Druzhinina I.S."/>
            <person name="U'Ren J.M."/>
            <person name="Derntl C."/>
        </authorList>
    </citation>
    <scope>NUCLEOTIDE SEQUENCE</scope>
    <source>
        <strain evidence="3">TUCIM 5799</strain>
    </source>
</reference>
<dbReference type="InterPro" id="IPR006680">
    <property type="entry name" value="Amidohydro-rel"/>
</dbReference>
<dbReference type="GO" id="GO:0005737">
    <property type="term" value="C:cytoplasm"/>
    <property type="evidence" value="ECO:0007669"/>
    <property type="project" value="TreeGrafter"/>
</dbReference>
<evidence type="ECO:0000313" key="3">
    <source>
        <dbReference type="EMBL" id="KAI1861014.1"/>
    </source>
</evidence>
<keyword evidence="1" id="KW-0812">Transmembrane</keyword>
<dbReference type="Pfam" id="PF01979">
    <property type="entry name" value="Amidohydro_1"/>
    <property type="match status" value="1"/>
</dbReference>
<proteinExistence type="predicted"/>
<dbReference type="InterPro" id="IPR050138">
    <property type="entry name" value="DHOase/Allantoinase_Hydrolase"/>
</dbReference>